<name>A0ACC1PZW2_9APHY</name>
<keyword evidence="2" id="KW-1185">Reference proteome</keyword>
<dbReference type="Proteomes" id="UP001144978">
    <property type="component" value="Unassembled WGS sequence"/>
</dbReference>
<dbReference type="EMBL" id="JANSHE010000937">
    <property type="protein sequence ID" value="KAJ3005773.1"/>
    <property type="molecule type" value="Genomic_DNA"/>
</dbReference>
<gene>
    <name evidence="1" type="ORF">NUW54_g4190</name>
</gene>
<organism evidence="1 2">
    <name type="scientific">Trametes sanguinea</name>
    <dbReference type="NCBI Taxonomy" id="158606"/>
    <lineage>
        <taxon>Eukaryota</taxon>
        <taxon>Fungi</taxon>
        <taxon>Dikarya</taxon>
        <taxon>Basidiomycota</taxon>
        <taxon>Agaricomycotina</taxon>
        <taxon>Agaricomycetes</taxon>
        <taxon>Polyporales</taxon>
        <taxon>Polyporaceae</taxon>
        <taxon>Trametes</taxon>
    </lineage>
</organism>
<sequence length="91" mass="9632">MLVAVDARHRRRADMRHVGRSAVNAPGESFRCPALAGNGPARAGIQRPLRALASANAARAQDSVAFALRDFLSSVLLPPSSCPPPALLYKT</sequence>
<protein>
    <submittedName>
        <fullName evidence="1">Uncharacterized protein</fullName>
    </submittedName>
</protein>
<evidence type="ECO:0000313" key="2">
    <source>
        <dbReference type="Proteomes" id="UP001144978"/>
    </source>
</evidence>
<comment type="caution">
    <text evidence="1">The sequence shown here is derived from an EMBL/GenBank/DDBJ whole genome shotgun (WGS) entry which is preliminary data.</text>
</comment>
<reference evidence="1" key="1">
    <citation type="submission" date="2022-08" db="EMBL/GenBank/DDBJ databases">
        <title>Genome Sequence of Pycnoporus sanguineus.</title>
        <authorList>
            <person name="Buettner E."/>
        </authorList>
    </citation>
    <scope>NUCLEOTIDE SEQUENCE</scope>
    <source>
        <strain evidence="1">CG-C14</strain>
    </source>
</reference>
<accession>A0ACC1PZW2</accession>
<proteinExistence type="predicted"/>
<evidence type="ECO:0000313" key="1">
    <source>
        <dbReference type="EMBL" id="KAJ3005773.1"/>
    </source>
</evidence>